<gene>
    <name evidence="4" type="ORF">BKA59DRAFT_494644</name>
</gene>
<evidence type="ECO:0000313" key="5">
    <source>
        <dbReference type="Proteomes" id="UP000813427"/>
    </source>
</evidence>
<dbReference type="InterPro" id="IPR013108">
    <property type="entry name" value="Amidohydro_3"/>
</dbReference>
<evidence type="ECO:0000313" key="4">
    <source>
        <dbReference type="EMBL" id="KAH7242335.1"/>
    </source>
</evidence>
<reference evidence="4" key="1">
    <citation type="journal article" date="2021" name="Nat. Commun.">
        <title>Genetic determinants of endophytism in the Arabidopsis root mycobiome.</title>
        <authorList>
            <person name="Mesny F."/>
            <person name="Miyauchi S."/>
            <person name="Thiergart T."/>
            <person name="Pickel B."/>
            <person name="Atanasova L."/>
            <person name="Karlsson M."/>
            <person name="Huettel B."/>
            <person name="Barry K.W."/>
            <person name="Haridas S."/>
            <person name="Chen C."/>
            <person name="Bauer D."/>
            <person name="Andreopoulos W."/>
            <person name="Pangilinan J."/>
            <person name="LaButti K."/>
            <person name="Riley R."/>
            <person name="Lipzen A."/>
            <person name="Clum A."/>
            <person name="Drula E."/>
            <person name="Henrissat B."/>
            <person name="Kohler A."/>
            <person name="Grigoriev I.V."/>
            <person name="Martin F.M."/>
            <person name="Hacquard S."/>
        </authorList>
    </citation>
    <scope>NUCLEOTIDE SEQUENCE</scope>
    <source>
        <strain evidence="4">MPI-SDFR-AT-0068</strain>
    </source>
</reference>
<dbReference type="GO" id="GO:0016810">
    <property type="term" value="F:hydrolase activity, acting on carbon-nitrogen (but not peptide) bonds"/>
    <property type="evidence" value="ECO:0007669"/>
    <property type="project" value="InterPro"/>
</dbReference>
<sequence length="658" mass="71478">MARGLLTLCVSALIAVVGAAKPVAKAADVVFVNGNIYTMCPSNGMVTAMAVRDGKIEYVGNKKSADQYIGKKTKVIDLKGRMAMPGLVDSHMHILSGGAFLLKCNLSYQTLPIEGVLKHIQGCLDNETDKTDDDWLEVVNMDYAGLVGESGNVGKLQLDKLKTKRPIIVRSSDYHTILANSRALELSKIDADTKDPADGKIVRLPGSKEPSGALADGASALLAGPPEPTEEENLEAGRAALKLLREAGITTFQEAAAGDDHHKIFATLKKEDSLSARAYFDYRIEAPKSLDDVPALVKSVVKKLTPWHDKTAITAKPTIKWQAIKAFIDGVITYPANTAALIDPYWAPVNSSDMNGTWAPDKNSLNKPYWNPAILTKTLELLFLSGFDAQLHVDGDLAVRVGLDAAESFRKKHPGKDFRLGLAHDELSHEKDWPRFAKLGVDPIVSYQWSQLSSFYIPNTFKALADYRMDNLQAWAKIEAAGRPLVYGSDWPSQIDPLDEFLALKVAVTRSGDPKNPNSPAFQGPPFDGVFPGSGISRQSALRSITINGARFLRADKQIGSLEVGKLADVIILENNFFKVPKEELGRQKVLLTMVGGEVVYVADGQKFGVKAKFPNNDAHSAKLARRTIGGFGAKDLSTEEKAGAAKLRKRGACVHKH</sequence>
<dbReference type="Gene3D" id="3.10.310.70">
    <property type="match status" value="1"/>
</dbReference>
<dbReference type="PANTHER" id="PTHR22642:SF2">
    <property type="entry name" value="PROTEIN LONG AFTER FAR-RED 3"/>
    <property type="match status" value="1"/>
</dbReference>
<name>A0A8K0RYN5_9HYPO</name>
<dbReference type="SUPFAM" id="SSF51556">
    <property type="entry name" value="Metallo-dependent hydrolases"/>
    <property type="match status" value="1"/>
</dbReference>
<dbReference type="PANTHER" id="PTHR22642">
    <property type="entry name" value="IMIDAZOLONEPROPIONASE"/>
    <property type="match status" value="1"/>
</dbReference>
<feature type="chain" id="PRO_5035442131" evidence="2">
    <location>
        <begin position="21"/>
        <end position="658"/>
    </location>
</feature>
<protein>
    <submittedName>
        <fullName evidence="4">Amidohydrolase family-domain-containing protein</fullName>
    </submittedName>
</protein>
<comment type="caution">
    <text evidence="4">The sequence shown here is derived from an EMBL/GenBank/DDBJ whole genome shotgun (WGS) entry which is preliminary data.</text>
</comment>
<keyword evidence="5" id="KW-1185">Reference proteome</keyword>
<dbReference type="EMBL" id="JAGPXF010000005">
    <property type="protein sequence ID" value="KAH7242335.1"/>
    <property type="molecule type" value="Genomic_DNA"/>
</dbReference>
<dbReference type="AlphaFoldDB" id="A0A8K0RYN5"/>
<dbReference type="Gene3D" id="2.30.40.10">
    <property type="entry name" value="Urease, subunit C, domain 1"/>
    <property type="match status" value="1"/>
</dbReference>
<feature type="region of interest" description="Disordered" evidence="1">
    <location>
        <begin position="205"/>
        <end position="230"/>
    </location>
</feature>
<dbReference type="Gene3D" id="3.20.20.140">
    <property type="entry name" value="Metal-dependent hydrolases"/>
    <property type="match status" value="1"/>
</dbReference>
<dbReference type="OrthoDB" id="194468at2759"/>
<dbReference type="Pfam" id="PF07969">
    <property type="entry name" value="Amidohydro_3"/>
    <property type="match status" value="1"/>
</dbReference>
<feature type="compositionally biased region" description="Low complexity" evidence="1">
    <location>
        <begin position="210"/>
        <end position="224"/>
    </location>
</feature>
<dbReference type="Proteomes" id="UP000813427">
    <property type="component" value="Unassembled WGS sequence"/>
</dbReference>
<dbReference type="InterPro" id="IPR011059">
    <property type="entry name" value="Metal-dep_hydrolase_composite"/>
</dbReference>
<feature type="domain" description="Amidohydrolase 3" evidence="3">
    <location>
        <begin position="74"/>
        <end position="601"/>
    </location>
</feature>
<accession>A0A8K0RYN5</accession>
<dbReference type="SUPFAM" id="SSF51338">
    <property type="entry name" value="Composite domain of metallo-dependent hydrolases"/>
    <property type="match status" value="1"/>
</dbReference>
<evidence type="ECO:0000259" key="3">
    <source>
        <dbReference type="Pfam" id="PF07969"/>
    </source>
</evidence>
<evidence type="ECO:0000256" key="2">
    <source>
        <dbReference type="SAM" id="SignalP"/>
    </source>
</evidence>
<dbReference type="InterPro" id="IPR032466">
    <property type="entry name" value="Metal_Hydrolase"/>
</dbReference>
<organism evidence="4 5">
    <name type="scientific">Fusarium tricinctum</name>
    <dbReference type="NCBI Taxonomy" id="61284"/>
    <lineage>
        <taxon>Eukaryota</taxon>
        <taxon>Fungi</taxon>
        <taxon>Dikarya</taxon>
        <taxon>Ascomycota</taxon>
        <taxon>Pezizomycotina</taxon>
        <taxon>Sordariomycetes</taxon>
        <taxon>Hypocreomycetidae</taxon>
        <taxon>Hypocreales</taxon>
        <taxon>Nectriaceae</taxon>
        <taxon>Fusarium</taxon>
        <taxon>Fusarium tricinctum species complex</taxon>
    </lineage>
</organism>
<evidence type="ECO:0000256" key="1">
    <source>
        <dbReference type="SAM" id="MobiDB-lite"/>
    </source>
</evidence>
<keyword evidence="2" id="KW-0732">Signal</keyword>
<feature type="signal peptide" evidence="2">
    <location>
        <begin position="1"/>
        <end position="20"/>
    </location>
</feature>
<proteinExistence type="predicted"/>